<evidence type="ECO:0000313" key="3">
    <source>
        <dbReference type="Proteomes" id="UP001066276"/>
    </source>
</evidence>
<keyword evidence="3" id="KW-1185">Reference proteome</keyword>
<sequence length="275" mass="30772">MAEYMKKASKNLQASQELQKQWHDQKAVLTQSQPGQKVWVLEPVAPRALQDKWSGPHLIVEKKGEVTYLGDLGTARSPLRVIHVNRLKPYYDRGDLTLLMATDEGQEEESDPLPDLFSTTEADALVEGVVLADCLTAEQKDNCINLLSQFSDLFSLVSGYLWHKGTKSKSHKHVGDGQMPRKCQLRVQRSFDWTEEAEVSAGTKRARDFPFGGRIPLALESRAEVFSHQKDANKPCYTQIVRLAFLDAAGAQEGPEGRKLDLQREGTSSKTKSPH</sequence>
<evidence type="ECO:0000313" key="2">
    <source>
        <dbReference type="EMBL" id="KAJ1128927.1"/>
    </source>
</evidence>
<dbReference type="AlphaFoldDB" id="A0AAV7PNV8"/>
<feature type="compositionally biased region" description="Basic and acidic residues" evidence="1">
    <location>
        <begin position="255"/>
        <end position="264"/>
    </location>
</feature>
<organism evidence="2 3">
    <name type="scientific">Pleurodeles waltl</name>
    <name type="common">Iberian ribbed newt</name>
    <dbReference type="NCBI Taxonomy" id="8319"/>
    <lineage>
        <taxon>Eukaryota</taxon>
        <taxon>Metazoa</taxon>
        <taxon>Chordata</taxon>
        <taxon>Craniata</taxon>
        <taxon>Vertebrata</taxon>
        <taxon>Euteleostomi</taxon>
        <taxon>Amphibia</taxon>
        <taxon>Batrachia</taxon>
        <taxon>Caudata</taxon>
        <taxon>Salamandroidea</taxon>
        <taxon>Salamandridae</taxon>
        <taxon>Pleurodelinae</taxon>
        <taxon>Pleurodeles</taxon>
    </lineage>
</organism>
<dbReference type="Proteomes" id="UP001066276">
    <property type="component" value="Chromosome 7"/>
</dbReference>
<feature type="region of interest" description="Disordered" evidence="1">
    <location>
        <begin position="253"/>
        <end position="275"/>
    </location>
</feature>
<evidence type="ECO:0000256" key="1">
    <source>
        <dbReference type="SAM" id="MobiDB-lite"/>
    </source>
</evidence>
<gene>
    <name evidence="2" type="ORF">NDU88_007299</name>
</gene>
<feature type="compositionally biased region" description="Polar residues" evidence="1">
    <location>
        <begin position="265"/>
        <end position="275"/>
    </location>
</feature>
<reference evidence="2" key="1">
    <citation type="journal article" date="2022" name="bioRxiv">
        <title>Sequencing and chromosome-scale assembly of the giantPleurodeles waltlgenome.</title>
        <authorList>
            <person name="Brown T."/>
            <person name="Elewa A."/>
            <person name="Iarovenko S."/>
            <person name="Subramanian E."/>
            <person name="Araus A.J."/>
            <person name="Petzold A."/>
            <person name="Susuki M."/>
            <person name="Suzuki K.-i.T."/>
            <person name="Hayashi T."/>
            <person name="Toyoda A."/>
            <person name="Oliveira C."/>
            <person name="Osipova E."/>
            <person name="Leigh N.D."/>
            <person name="Simon A."/>
            <person name="Yun M.H."/>
        </authorList>
    </citation>
    <scope>NUCLEOTIDE SEQUENCE</scope>
    <source>
        <strain evidence="2">20211129_DDA</strain>
        <tissue evidence="2">Liver</tissue>
    </source>
</reference>
<name>A0AAV7PNV8_PLEWA</name>
<accession>A0AAV7PNV8</accession>
<dbReference type="EMBL" id="JANPWB010000011">
    <property type="protein sequence ID" value="KAJ1128927.1"/>
    <property type="molecule type" value="Genomic_DNA"/>
</dbReference>
<protein>
    <submittedName>
        <fullName evidence="2">Uncharacterized protein</fullName>
    </submittedName>
</protein>
<comment type="caution">
    <text evidence="2">The sequence shown here is derived from an EMBL/GenBank/DDBJ whole genome shotgun (WGS) entry which is preliminary data.</text>
</comment>
<proteinExistence type="predicted"/>